<evidence type="ECO:0000256" key="7">
    <source>
        <dbReference type="ARBA" id="ARBA00023141"/>
    </source>
</evidence>
<evidence type="ECO:0000313" key="16">
    <source>
        <dbReference type="Proteomes" id="UP000321104"/>
    </source>
</evidence>
<feature type="domain" description="N-(5'phosphoribosyl) anthranilate isomerase (PRAI)" evidence="10">
    <location>
        <begin position="15"/>
        <end position="212"/>
    </location>
</feature>
<dbReference type="NCBIfam" id="NF002295">
    <property type="entry name" value="PRK01222.1-1"/>
    <property type="match status" value="1"/>
</dbReference>
<dbReference type="RefSeq" id="WP_048847911.1">
    <property type="nucleotide sequence ID" value="NZ_BAMW01000063.1"/>
</dbReference>
<dbReference type="Proteomes" id="UP000194641">
    <property type="component" value="Unassembled WGS sequence"/>
</dbReference>
<comment type="catalytic activity">
    <reaction evidence="1 9">
        <text>N-(5-phospho-beta-D-ribosyl)anthranilate = 1-(2-carboxyphenylamino)-1-deoxy-D-ribulose 5-phosphate</text>
        <dbReference type="Rhea" id="RHEA:21540"/>
        <dbReference type="ChEBI" id="CHEBI:18277"/>
        <dbReference type="ChEBI" id="CHEBI:58613"/>
        <dbReference type="EC" id="5.3.1.24"/>
    </reaction>
</comment>
<name>A0A252AX24_9PROT</name>
<dbReference type="HAMAP" id="MF_00135">
    <property type="entry name" value="PRAI"/>
    <property type="match status" value="1"/>
</dbReference>
<reference evidence="12 16" key="4">
    <citation type="submission" date="2019-07" db="EMBL/GenBank/DDBJ databases">
        <title>Whole genome shotgun sequence of Acetobacter indonesiensis NBRC 16471.</title>
        <authorList>
            <person name="Hosoyama A."/>
            <person name="Uohara A."/>
            <person name="Ohji S."/>
            <person name="Ichikawa N."/>
        </authorList>
    </citation>
    <scope>NUCLEOTIDE SEQUENCE [LARGE SCALE GENOMIC DNA]</scope>
    <source>
        <strain evidence="12 16">NBRC 16471</strain>
    </source>
</reference>
<dbReference type="Proteomes" id="UP000321104">
    <property type="component" value="Unassembled WGS sequence"/>
</dbReference>
<evidence type="ECO:0000256" key="3">
    <source>
        <dbReference type="ARBA" id="ARBA00012572"/>
    </source>
</evidence>
<dbReference type="InterPro" id="IPR044643">
    <property type="entry name" value="TrpF_fam"/>
</dbReference>
<evidence type="ECO:0000256" key="4">
    <source>
        <dbReference type="ARBA" id="ARBA00022272"/>
    </source>
</evidence>
<dbReference type="EMBL" id="BJXQ01000021">
    <property type="protein sequence ID" value="GEN04573.1"/>
    <property type="molecule type" value="Genomic_DNA"/>
</dbReference>
<keyword evidence="5 9" id="KW-0028">Amino-acid biosynthesis</keyword>
<dbReference type="EMBL" id="JOPA01000008">
    <property type="protein sequence ID" value="OUI95891.1"/>
    <property type="molecule type" value="Genomic_DNA"/>
</dbReference>
<dbReference type="UniPathway" id="UPA00035">
    <property type="reaction ID" value="UER00042"/>
</dbReference>
<organism evidence="13 15">
    <name type="scientific">Acetobacter indonesiensis</name>
    <dbReference type="NCBI Taxonomy" id="104101"/>
    <lineage>
        <taxon>Bacteria</taxon>
        <taxon>Pseudomonadati</taxon>
        <taxon>Pseudomonadota</taxon>
        <taxon>Alphaproteobacteria</taxon>
        <taxon>Acetobacterales</taxon>
        <taxon>Acetobacteraceae</taxon>
        <taxon>Acetobacter</taxon>
    </lineage>
</organism>
<dbReference type="GO" id="GO:0000162">
    <property type="term" value="P:L-tryptophan biosynthetic process"/>
    <property type="evidence" value="ECO:0007669"/>
    <property type="project" value="UniProtKB-UniRule"/>
</dbReference>
<dbReference type="InterPro" id="IPR011060">
    <property type="entry name" value="RibuloseP-bd_barrel"/>
</dbReference>
<evidence type="ECO:0000256" key="6">
    <source>
        <dbReference type="ARBA" id="ARBA00022822"/>
    </source>
</evidence>
<evidence type="ECO:0000256" key="1">
    <source>
        <dbReference type="ARBA" id="ARBA00001164"/>
    </source>
</evidence>
<reference evidence="15" key="2">
    <citation type="submission" date="2014-06" db="EMBL/GenBank/DDBJ databases">
        <authorList>
            <person name="Winans N.J."/>
            <person name="Newell P.D."/>
            <person name="Douglas A.E."/>
        </authorList>
    </citation>
    <scope>NUCLEOTIDE SEQUENCE [LARGE SCALE GENOMIC DNA]</scope>
</reference>
<protein>
    <recommendedName>
        <fullName evidence="4 9">N-(5'-phosphoribosyl)anthranilate isomerase</fullName>
        <shortName evidence="9">PRAI</shortName>
        <ecNumber evidence="3 9">5.3.1.24</ecNumber>
    </recommendedName>
</protein>
<keyword evidence="14" id="KW-1185">Reference proteome</keyword>
<comment type="caution">
    <text evidence="13">The sequence shown here is derived from an EMBL/GenBank/DDBJ whole genome shotgun (WGS) entry which is preliminary data.</text>
</comment>
<proteinExistence type="inferred from homology"/>
<dbReference type="SUPFAM" id="SSF51366">
    <property type="entry name" value="Ribulose-phoshate binding barrel"/>
    <property type="match status" value="1"/>
</dbReference>
<dbReference type="EC" id="5.3.1.24" evidence="3 9"/>
<evidence type="ECO:0000313" key="12">
    <source>
        <dbReference type="EMBL" id="GEN04573.1"/>
    </source>
</evidence>
<gene>
    <name evidence="9 12" type="primary">trpF</name>
    <name evidence="11" type="ORF">Abin_066_011</name>
    <name evidence="12" type="ORF">AIN02nite_25980</name>
    <name evidence="13" type="ORF">HK17_15720</name>
</gene>
<keyword evidence="6 9" id="KW-0822">Tryptophan biosynthesis</keyword>
<sequence>MSSGSLPSQGLQRGVKICGLTEEAGFDACMEYGADWVGFVFFERSPRNITPQQANRLSARHAGGAQRVGLFVHPEDDTLARVLDVVSLDVLQIYASDDRAASIRHRFGLPVWLSKPVASADELPTVCAVDRLLIEPKPPTTATRPGGNAQKLDWSVLHGWKPTFPWMLAGGLSPDNVEQAVKETGAPAVDVSSGVEIQPGIKNPDAIKRFIHNARAPLFHIN</sequence>
<evidence type="ECO:0000313" key="11">
    <source>
        <dbReference type="EMBL" id="GAN64414.1"/>
    </source>
</evidence>
<comment type="pathway">
    <text evidence="2 9">Amino-acid biosynthesis; L-tryptophan biosynthesis; L-tryptophan from chorismate: step 3/5.</text>
</comment>
<evidence type="ECO:0000256" key="9">
    <source>
        <dbReference type="HAMAP-Rule" id="MF_00135"/>
    </source>
</evidence>
<evidence type="ECO:0000313" key="14">
    <source>
        <dbReference type="Proteomes" id="UP000032673"/>
    </source>
</evidence>
<dbReference type="CDD" id="cd00405">
    <property type="entry name" value="PRAI"/>
    <property type="match status" value="1"/>
</dbReference>
<dbReference type="EMBL" id="BAMW01000063">
    <property type="protein sequence ID" value="GAN64414.1"/>
    <property type="molecule type" value="Genomic_DNA"/>
</dbReference>
<evidence type="ECO:0000256" key="5">
    <source>
        <dbReference type="ARBA" id="ARBA00022605"/>
    </source>
</evidence>
<evidence type="ECO:0000256" key="2">
    <source>
        <dbReference type="ARBA" id="ARBA00004664"/>
    </source>
</evidence>
<dbReference type="PANTHER" id="PTHR42894:SF1">
    <property type="entry name" value="N-(5'-PHOSPHORIBOSYL)ANTHRANILATE ISOMERASE"/>
    <property type="match status" value="1"/>
</dbReference>
<dbReference type="Pfam" id="PF00697">
    <property type="entry name" value="PRAI"/>
    <property type="match status" value="1"/>
</dbReference>
<dbReference type="InterPro" id="IPR013785">
    <property type="entry name" value="Aldolase_TIM"/>
</dbReference>
<evidence type="ECO:0000259" key="10">
    <source>
        <dbReference type="Pfam" id="PF00697"/>
    </source>
</evidence>
<reference evidence="13" key="3">
    <citation type="submission" date="2014-06" db="EMBL/GenBank/DDBJ databases">
        <authorList>
            <person name="Ju J."/>
            <person name="Zhang J."/>
        </authorList>
    </citation>
    <scope>NUCLEOTIDE SEQUENCE [LARGE SCALE GENOMIC DNA]</scope>
    <source>
        <strain evidence="13">DmL_051</strain>
    </source>
</reference>
<reference evidence="11 14" key="1">
    <citation type="submission" date="2012-11" db="EMBL/GenBank/DDBJ databases">
        <title>Whole genome sequence of Acetobacter indonesiensis 5H-1.</title>
        <authorList>
            <person name="Azuma Y."/>
            <person name="Higashiura N."/>
            <person name="Hirakawa H."/>
            <person name="Matsushita K."/>
        </authorList>
    </citation>
    <scope>NUCLEOTIDE SEQUENCE [LARGE SCALE GENOMIC DNA]</scope>
    <source>
        <strain evidence="11 14">5H-1</strain>
    </source>
</reference>
<dbReference type="Proteomes" id="UP000032673">
    <property type="component" value="Unassembled WGS sequence"/>
</dbReference>
<evidence type="ECO:0000313" key="15">
    <source>
        <dbReference type="Proteomes" id="UP000194641"/>
    </source>
</evidence>
<accession>A0A252AX24</accession>
<dbReference type="PANTHER" id="PTHR42894">
    <property type="entry name" value="N-(5'-PHOSPHORIBOSYL)ANTHRANILATE ISOMERASE"/>
    <property type="match status" value="1"/>
</dbReference>
<dbReference type="AlphaFoldDB" id="A0A252AX24"/>
<evidence type="ECO:0000256" key="8">
    <source>
        <dbReference type="ARBA" id="ARBA00023235"/>
    </source>
</evidence>
<dbReference type="InterPro" id="IPR001240">
    <property type="entry name" value="PRAI_dom"/>
</dbReference>
<dbReference type="Gene3D" id="3.20.20.70">
    <property type="entry name" value="Aldolase class I"/>
    <property type="match status" value="1"/>
</dbReference>
<keyword evidence="8 9" id="KW-0413">Isomerase</keyword>
<comment type="similarity">
    <text evidence="9">Belongs to the TrpF family.</text>
</comment>
<dbReference type="GO" id="GO:0004640">
    <property type="term" value="F:phosphoribosylanthranilate isomerase activity"/>
    <property type="evidence" value="ECO:0007669"/>
    <property type="project" value="UniProtKB-UniRule"/>
</dbReference>
<keyword evidence="7 9" id="KW-0057">Aromatic amino acid biosynthesis</keyword>
<evidence type="ECO:0000313" key="13">
    <source>
        <dbReference type="EMBL" id="OUI95891.1"/>
    </source>
</evidence>